<reference evidence="5 6" key="1">
    <citation type="journal article" date="2014" name="Am. J. Bot.">
        <title>Genome assembly and annotation for red clover (Trifolium pratense; Fabaceae).</title>
        <authorList>
            <person name="Istvanek J."/>
            <person name="Jaros M."/>
            <person name="Krenek A."/>
            <person name="Repkova J."/>
        </authorList>
    </citation>
    <scope>NUCLEOTIDE SEQUENCE [LARGE SCALE GENOMIC DNA]</scope>
    <source>
        <strain evidence="6">cv. Tatra</strain>
        <tissue evidence="5">Young leaves</tissue>
    </source>
</reference>
<dbReference type="InterPro" id="IPR016024">
    <property type="entry name" value="ARM-type_fold"/>
</dbReference>
<name>A0A2K3P7S1_TRIPR</name>
<dbReference type="InterPro" id="IPR000225">
    <property type="entry name" value="Armadillo"/>
</dbReference>
<evidence type="ECO:0000313" key="5">
    <source>
        <dbReference type="EMBL" id="PNY11331.1"/>
    </source>
</evidence>
<evidence type="ECO:0000313" key="6">
    <source>
        <dbReference type="Proteomes" id="UP000236291"/>
    </source>
</evidence>
<comment type="caution">
    <text evidence="5">The sequence shown here is derived from an EMBL/GenBank/DDBJ whole genome shotgun (WGS) entry which is preliminary data.</text>
</comment>
<dbReference type="SUPFAM" id="SSF48371">
    <property type="entry name" value="ARM repeat"/>
    <property type="match status" value="1"/>
</dbReference>
<evidence type="ECO:0000256" key="3">
    <source>
        <dbReference type="ARBA" id="ARBA00022737"/>
    </source>
</evidence>
<organism evidence="5 6">
    <name type="scientific">Trifolium pratense</name>
    <name type="common">Red clover</name>
    <dbReference type="NCBI Taxonomy" id="57577"/>
    <lineage>
        <taxon>Eukaryota</taxon>
        <taxon>Viridiplantae</taxon>
        <taxon>Streptophyta</taxon>
        <taxon>Embryophyta</taxon>
        <taxon>Tracheophyta</taxon>
        <taxon>Spermatophyta</taxon>
        <taxon>Magnoliopsida</taxon>
        <taxon>eudicotyledons</taxon>
        <taxon>Gunneridae</taxon>
        <taxon>Pentapetalae</taxon>
        <taxon>rosids</taxon>
        <taxon>fabids</taxon>
        <taxon>Fabales</taxon>
        <taxon>Fabaceae</taxon>
        <taxon>Papilionoideae</taxon>
        <taxon>50 kb inversion clade</taxon>
        <taxon>NPAAA clade</taxon>
        <taxon>Hologalegina</taxon>
        <taxon>IRL clade</taxon>
        <taxon>Trifolieae</taxon>
        <taxon>Trifolium</taxon>
    </lineage>
</organism>
<dbReference type="AlphaFoldDB" id="A0A2K3P7S1"/>
<accession>A0A2K3P7S1</accession>
<dbReference type="EMBL" id="ASHM01004463">
    <property type="protein sequence ID" value="PNY11331.1"/>
    <property type="molecule type" value="Genomic_DNA"/>
</dbReference>
<dbReference type="GO" id="GO:0015031">
    <property type="term" value="P:protein transport"/>
    <property type="evidence" value="ECO:0007669"/>
    <property type="project" value="UniProtKB-KW"/>
</dbReference>
<keyword evidence="3" id="KW-0677">Repeat</keyword>
<protein>
    <submittedName>
        <fullName evidence="5">Importin subunit alpha</fullName>
    </submittedName>
</protein>
<reference evidence="5 6" key="2">
    <citation type="journal article" date="2017" name="Front. Plant Sci.">
        <title>Gene Classification and Mining of Molecular Markers Useful in Red Clover (Trifolium pratense) Breeding.</title>
        <authorList>
            <person name="Istvanek J."/>
            <person name="Dluhosova J."/>
            <person name="Dluhos P."/>
            <person name="Patkova L."/>
            <person name="Nedelnik J."/>
            <person name="Repkova J."/>
        </authorList>
    </citation>
    <scope>NUCLEOTIDE SEQUENCE [LARGE SCALE GENOMIC DNA]</scope>
    <source>
        <strain evidence="6">cv. Tatra</strain>
        <tissue evidence="5">Young leaves</tissue>
    </source>
</reference>
<evidence type="ECO:0000256" key="4">
    <source>
        <dbReference type="ARBA" id="ARBA00022927"/>
    </source>
</evidence>
<gene>
    <name evidence="5" type="ORF">L195_g007935</name>
</gene>
<evidence type="ECO:0000256" key="2">
    <source>
        <dbReference type="ARBA" id="ARBA00022448"/>
    </source>
</evidence>
<keyword evidence="2" id="KW-0813">Transport</keyword>
<dbReference type="STRING" id="57577.A0A2K3P7S1"/>
<comment type="similarity">
    <text evidence="1">Belongs to the importin alpha family.</text>
</comment>
<proteinExistence type="inferred from homology"/>
<sequence>MGSHDFIDEVLKVPNIVEQLWKFSAQNDYPELKEMALWALNNIAAGWCQHTRVVVASGGIPKLLKLCISKESLIVKMQAIWALGNIAVYSQKTKHQILELGATTLYPLVCMLKDTTTDKSLSSVIMFALLNFFRERIPSKLYFQLQPPISVLVSPTLVDILSMENTREELVLIALHMFACFLASGLYKKDVDKANMYAQIPKFLVHHPKWKEVPNYALLIIRDVDESNKQVDGGLTNCVHCLGAEESSLHLFLFCDFASIVCGGLYSVGLERYYVCKWCERSGESSGRHQNVVVAMGFGTAEGGRFQFVCSMNGVGIPRNVYCEDKCAMLLPVFFAAAVTLRSPQEAGVAVLHLTVLPLDTAFLGFVPFPLGLCYFCSVACVCCCEVLIDNQVLLGLKHLIEVEGLNKRGGDKFIRKGVCRAIANFTAGTSGQLQVRGFDIH</sequence>
<dbReference type="ExpressionAtlas" id="A0A2K3P7S1">
    <property type="expression patterns" value="baseline"/>
</dbReference>
<dbReference type="Pfam" id="PF00514">
    <property type="entry name" value="Arm"/>
    <property type="match status" value="1"/>
</dbReference>
<dbReference type="Proteomes" id="UP000236291">
    <property type="component" value="Unassembled WGS sequence"/>
</dbReference>
<dbReference type="InterPro" id="IPR011989">
    <property type="entry name" value="ARM-like"/>
</dbReference>
<dbReference type="PANTHER" id="PTHR23316">
    <property type="entry name" value="IMPORTIN ALPHA"/>
    <property type="match status" value="1"/>
</dbReference>
<keyword evidence="4" id="KW-0653">Protein transport</keyword>
<dbReference type="Gene3D" id="1.25.10.10">
    <property type="entry name" value="Leucine-rich Repeat Variant"/>
    <property type="match status" value="1"/>
</dbReference>
<dbReference type="SMART" id="SM00185">
    <property type="entry name" value="ARM"/>
    <property type="match status" value="2"/>
</dbReference>
<evidence type="ECO:0000256" key="1">
    <source>
        <dbReference type="ARBA" id="ARBA00010394"/>
    </source>
</evidence>